<dbReference type="InterPro" id="IPR041682">
    <property type="entry name" value="AAA_14"/>
</dbReference>
<organism evidence="3 4">
    <name type="scientific">Desulfomicrobium baculatum (strain DSM 4028 / VKM B-1378 / X)</name>
    <name type="common">Desulfovibrio baculatus</name>
    <dbReference type="NCBI Taxonomy" id="525897"/>
    <lineage>
        <taxon>Bacteria</taxon>
        <taxon>Pseudomonadati</taxon>
        <taxon>Thermodesulfobacteriota</taxon>
        <taxon>Desulfovibrionia</taxon>
        <taxon>Desulfovibrionales</taxon>
        <taxon>Desulfomicrobiaceae</taxon>
        <taxon>Desulfomicrobium</taxon>
    </lineage>
</organism>
<dbReference type="PANTHER" id="PTHR43566:SF2">
    <property type="entry name" value="DUF4143 DOMAIN-CONTAINING PROTEIN"/>
    <property type="match status" value="1"/>
</dbReference>
<dbReference type="eggNOG" id="COG1373">
    <property type="taxonomic scope" value="Bacteria"/>
</dbReference>
<evidence type="ECO:0000313" key="3">
    <source>
        <dbReference type="EMBL" id="ACU90398.1"/>
    </source>
</evidence>
<gene>
    <name evidence="3" type="ordered locus">Dbac_2317</name>
</gene>
<evidence type="ECO:0000259" key="2">
    <source>
        <dbReference type="Pfam" id="PF13635"/>
    </source>
</evidence>
<sequence>MEPTDLYPRFIRPRLVEALADAPVVLIHGPRQCGKTTLARQAGEAADFAYLSFDDDVQRAAAQTDPVGYVADLPARVILDEIQRVPELFTALKAAVDARREPGRFILTGSANVLLIPRLADSLAGRMEILRLHPLAQAELAGKNPEFLPALLQGRFKAGITGQRLGRDLAERVAAGGYPPALKRSSAKRRAVWYRDYAETLVQRDIRDLARISQMGALPRLLTLAAGQTARLLNVSDLAAPFQVTRPTIREYVTLLSRIFLLEELPPWHSNRLSRLIKTPKLHLGDTGLACALLGLDAGTLWNDRAVFGQMLETFVYQELRRQAGWLDDAVSFSHYRDKDKTEVDIVLECGGRIAGVEVKASSTVTGDDFKGLRKLQQAVENRFVAGIVMYDGEAVVPFGSQLYAVPICSLWEATRPS</sequence>
<feature type="domain" description="DUF4143" evidence="2">
    <location>
        <begin position="203"/>
        <end position="362"/>
    </location>
</feature>
<dbReference type="Gene3D" id="3.40.50.300">
    <property type="entry name" value="P-loop containing nucleotide triphosphate hydrolases"/>
    <property type="match status" value="1"/>
</dbReference>
<protein>
    <submittedName>
        <fullName evidence="3">AAA family ATPase</fullName>
    </submittedName>
</protein>
<dbReference type="InterPro" id="IPR025420">
    <property type="entry name" value="DUF4143"/>
</dbReference>
<dbReference type="EMBL" id="CP001629">
    <property type="protein sequence ID" value="ACU90398.1"/>
    <property type="molecule type" value="Genomic_DNA"/>
</dbReference>
<dbReference type="SUPFAM" id="SSF52540">
    <property type="entry name" value="P-loop containing nucleoside triphosphate hydrolases"/>
    <property type="match status" value="1"/>
</dbReference>
<dbReference type="STRING" id="525897.Dbac_2317"/>
<dbReference type="InterPro" id="IPR011335">
    <property type="entry name" value="Restrct_endonuc-II-like"/>
</dbReference>
<dbReference type="Proteomes" id="UP000002216">
    <property type="component" value="Chromosome"/>
</dbReference>
<evidence type="ECO:0000259" key="1">
    <source>
        <dbReference type="Pfam" id="PF13173"/>
    </source>
</evidence>
<proteinExistence type="predicted"/>
<accession>C7LQZ2</accession>
<dbReference type="SUPFAM" id="SSF52980">
    <property type="entry name" value="Restriction endonuclease-like"/>
    <property type="match status" value="1"/>
</dbReference>
<dbReference type="HOGENOM" id="CLU_041527_3_0_7"/>
<keyword evidence="4" id="KW-1185">Reference proteome</keyword>
<dbReference type="AlphaFoldDB" id="C7LQZ2"/>
<evidence type="ECO:0000313" key="4">
    <source>
        <dbReference type="Proteomes" id="UP000002216"/>
    </source>
</evidence>
<dbReference type="RefSeq" id="WP_015774487.1">
    <property type="nucleotide sequence ID" value="NC_013173.1"/>
</dbReference>
<dbReference type="PANTHER" id="PTHR43566">
    <property type="entry name" value="CONSERVED PROTEIN"/>
    <property type="match status" value="1"/>
</dbReference>
<dbReference type="Pfam" id="PF13635">
    <property type="entry name" value="DUF4143"/>
    <property type="match status" value="1"/>
</dbReference>
<name>C7LQZ2_DESBD</name>
<dbReference type="OrthoDB" id="9783412at2"/>
<feature type="domain" description="AAA" evidence="1">
    <location>
        <begin position="23"/>
        <end position="140"/>
    </location>
</feature>
<reference evidence="3 4" key="1">
    <citation type="journal article" date="2009" name="Stand. Genomic Sci.">
        <title>Complete genome sequence of Desulfomicrobium baculatum type strain (X).</title>
        <authorList>
            <person name="Copeland A."/>
            <person name="Spring S."/>
            <person name="Goker M."/>
            <person name="Schneider S."/>
            <person name="Lapidus A."/>
            <person name="Del Rio T.G."/>
            <person name="Tice H."/>
            <person name="Cheng J.F."/>
            <person name="Chen F."/>
            <person name="Nolan M."/>
            <person name="Bruce D."/>
            <person name="Goodwin L."/>
            <person name="Pitluck S."/>
            <person name="Ivanova N."/>
            <person name="Mavrommatis K."/>
            <person name="Ovchinnikova G."/>
            <person name="Pati A."/>
            <person name="Chen A."/>
            <person name="Palaniappan K."/>
            <person name="Land M."/>
            <person name="Hauser L."/>
            <person name="Chang Y.J."/>
            <person name="Jeffries C.C."/>
            <person name="Meincke L."/>
            <person name="Sims D."/>
            <person name="Brettin T."/>
            <person name="Detter J.C."/>
            <person name="Han C."/>
            <person name="Chain P."/>
            <person name="Bristow J."/>
            <person name="Eisen J.A."/>
            <person name="Markowitz V."/>
            <person name="Hugenholtz P."/>
            <person name="Kyrpides N.C."/>
            <person name="Klenk H.P."/>
            <person name="Lucas S."/>
        </authorList>
    </citation>
    <scope>NUCLEOTIDE SEQUENCE [LARGE SCALE GENOMIC DNA]</scope>
    <source>
        <strain evidence="4">DSM 4028 / VKM B-1378 / X</strain>
    </source>
</reference>
<dbReference type="Pfam" id="PF13173">
    <property type="entry name" value="AAA_14"/>
    <property type="match status" value="1"/>
</dbReference>
<dbReference type="KEGG" id="dba:Dbac_2317"/>
<dbReference type="InterPro" id="IPR027417">
    <property type="entry name" value="P-loop_NTPase"/>
</dbReference>